<dbReference type="GO" id="GO:0051639">
    <property type="term" value="P:actin filament network formation"/>
    <property type="evidence" value="ECO:0007669"/>
    <property type="project" value="TreeGrafter"/>
</dbReference>
<evidence type="ECO:0000256" key="6">
    <source>
        <dbReference type="ARBA" id="ARBA00022475"/>
    </source>
</evidence>
<feature type="region of interest" description="Disordered" evidence="14">
    <location>
        <begin position="419"/>
        <end position="470"/>
    </location>
</feature>
<feature type="domain" description="KIND" evidence="15">
    <location>
        <begin position="1"/>
        <end position="65"/>
    </location>
</feature>
<reference evidence="16 17" key="1">
    <citation type="journal article" date="2011" name="Nature">
        <title>Genome sequencing reveals insights into physiology and longevity of the naked mole rat.</title>
        <authorList>
            <person name="Kim E.B."/>
            <person name="Fang X."/>
            <person name="Fushan A.A."/>
            <person name="Huang Z."/>
            <person name="Lobanov A.V."/>
            <person name="Han L."/>
            <person name="Marino S.M."/>
            <person name="Sun X."/>
            <person name="Turanov A.A."/>
            <person name="Yang P."/>
            <person name="Yim S.H."/>
            <person name="Zhao X."/>
            <person name="Kasaikina M.V."/>
            <person name="Stoletzki N."/>
            <person name="Peng C."/>
            <person name="Polak P."/>
            <person name="Xiong Z."/>
            <person name="Kiezun A."/>
            <person name="Zhu Y."/>
            <person name="Chen Y."/>
            <person name="Kryukov G.V."/>
            <person name="Zhang Q."/>
            <person name="Peshkin L."/>
            <person name="Yang L."/>
            <person name="Bronson R.T."/>
            <person name="Buffenstein R."/>
            <person name="Wang B."/>
            <person name="Han C."/>
            <person name="Li Q."/>
            <person name="Chen L."/>
            <person name="Zhao W."/>
            <person name="Sunyaev S.R."/>
            <person name="Park T.J."/>
            <person name="Zhang G."/>
            <person name="Wang J."/>
            <person name="Gladyshev V.N."/>
        </authorList>
    </citation>
    <scope>NUCLEOTIDE SEQUENCE [LARGE SCALE GENOMIC DNA]</scope>
</reference>
<evidence type="ECO:0000256" key="10">
    <source>
        <dbReference type="ARBA" id="ARBA00023136"/>
    </source>
</evidence>
<keyword evidence="6" id="KW-1003">Cell membrane</keyword>
<evidence type="ECO:0000256" key="2">
    <source>
        <dbReference type="ARBA" id="ARBA00004245"/>
    </source>
</evidence>
<dbReference type="GO" id="GO:0051295">
    <property type="term" value="P:establishment of meiotic spindle localization"/>
    <property type="evidence" value="ECO:0007669"/>
    <property type="project" value="TreeGrafter"/>
</dbReference>
<dbReference type="InterPro" id="IPR011011">
    <property type="entry name" value="Znf_FYVE_PHD"/>
</dbReference>
<feature type="compositionally biased region" description="Low complexity" evidence="14">
    <location>
        <begin position="392"/>
        <end position="405"/>
    </location>
</feature>
<evidence type="ECO:0000256" key="4">
    <source>
        <dbReference type="ARBA" id="ARBA00010956"/>
    </source>
</evidence>
<dbReference type="GO" id="GO:0030041">
    <property type="term" value="P:actin filament polymerization"/>
    <property type="evidence" value="ECO:0007669"/>
    <property type="project" value="TreeGrafter"/>
</dbReference>
<dbReference type="STRING" id="10181.G5C079"/>
<comment type="subcellular location">
    <subcellularLocation>
        <location evidence="3">Cell membrane</location>
        <topology evidence="3">Peripheral membrane protein</topology>
        <orientation evidence="3">Cytoplasmic side</orientation>
    </subcellularLocation>
    <subcellularLocation>
        <location evidence="2">Cytoplasm</location>
        <location evidence="2">Cytoskeleton</location>
    </subcellularLocation>
    <subcellularLocation>
        <location evidence="1">Cytoplasmic vesicle membrane</location>
        <topology evidence="1">Peripheral membrane protein</topology>
        <orientation evidence="1">Cytoplasmic side</orientation>
    </subcellularLocation>
</comment>
<evidence type="ECO:0000256" key="8">
    <source>
        <dbReference type="ARBA" id="ARBA00022737"/>
    </source>
</evidence>
<feature type="compositionally biased region" description="Basic and acidic residues" evidence="14">
    <location>
        <begin position="432"/>
        <end position="448"/>
    </location>
</feature>
<dbReference type="AlphaFoldDB" id="G5C079"/>
<evidence type="ECO:0000256" key="3">
    <source>
        <dbReference type="ARBA" id="ARBA00004413"/>
    </source>
</evidence>
<keyword evidence="8" id="KW-0677">Repeat</keyword>
<dbReference type="GO" id="GO:0040038">
    <property type="term" value="P:polar body extrusion after meiotic divisions"/>
    <property type="evidence" value="ECO:0007669"/>
    <property type="project" value="TreeGrafter"/>
</dbReference>
<dbReference type="GO" id="GO:0003779">
    <property type="term" value="F:actin binding"/>
    <property type="evidence" value="ECO:0007669"/>
    <property type="project" value="UniProtKB-KW"/>
</dbReference>
<dbReference type="GO" id="GO:0005938">
    <property type="term" value="C:cell cortex"/>
    <property type="evidence" value="ECO:0007669"/>
    <property type="project" value="TreeGrafter"/>
</dbReference>
<feature type="region of interest" description="Disordered" evidence="14">
    <location>
        <begin position="322"/>
        <end position="362"/>
    </location>
</feature>
<dbReference type="GO" id="GO:0030659">
    <property type="term" value="C:cytoplasmic vesicle membrane"/>
    <property type="evidence" value="ECO:0007669"/>
    <property type="project" value="UniProtKB-SubCell"/>
</dbReference>
<dbReference type="GO" id="GO:0005856">
    <property type="term" value="C:cytoskeleton"/>
    <property type="evidence" value="ECO:0007669"/>
    <property type="project" value="UniProtKB-SubCell"/>
</dbReference>
<keyword evidence="5" id="KW-0813">Transport</keyword>
<dbReference type="FunCoup" id="G5C079">
    <property type="interactions" value="1111"/>
</dbReference>
<dbReference type="GO" id="GO:0036089">
    <property type="term" value="P:cleavage furrow formation"/>
    <property type="evidence" value="ECO:0007669"/>
    <property type="project" value="TreeGrafter"/>
</dbReference>
<keyword evidence="12" id="KW-0206">Cytoskeleton</keyword>
<evidence type="ECO:0000256" key="12">
    <source>
        <dbReference type="ARBA" id="ARBA00023212"/>
    </source>
</evidence>
<organism evidence="16 17">
    <name type="scientific">Heterocephalus glaber</name>
    <name type="common">Naked mole rat</name>
    <dbReference type="NCBI Taxonomy" id="10181"/>
    <lineage>
        <taxon>Eukaryota</taxon>
        <taxon>Metazoa</taxon>
        <taxon>Chordata</taxon>
        <taxon>Craniata</taxon>
        <taxon>Vertebrata</taxon>
        <taxon>Euteleostomi</taxon>
        <taxon>Mammalia</taxon>
        <taxon>Eutheria</taxon>
        <taxon>Euarchontoglires</taxon>
        <taxon>Glires</taxon>
        <taxon>Rodentia</taxon>
        <taxon>Hystricomorpha</taxon>
        <taxon>Bathyergidae</taxon>
        <taxon>Heterocephalus</taxon>
    </lineage>
</organism>
<proteinExistence type="inferred from homology"/>
<sequence>MANTAEADGSHEEGESEQEAQRRPGAICSYRDVMKMCAAHLPPKSEAANHYRAVCRALFAETMELHTFLTKIKSAKENLKKIQEMDQSDESHADLEELKNADWARFWVQVMRDLRNGVKLKKVQERQYSPLPIEYQLTPYEMLMEDIRCRRYTLRRVMTHTGQIPQTHGETHVRVLLSQEAGSPVPRQQHKPSATLNKKKGCLGRLGTRIPEPPPFRAGRSRELLVEVCSLGEVLWCQSVNGDIPPRLRKSAHEIILDFIRSRPPLNPVSARKLKPTPPRPRSLHERILEEIKAERKLRPVSAEEVRRSQLAIRPLSMSHSFDLSDVTTPESPKSLREPSQVNGASLSPAEPGKRGQSPAGLAPVVRKRLLKAPTLAELDSSDSEEEAPRKPSSSSGSSSVSPSPLEDPVLEAVCTRKKPPKFLPISSTPQPERRQPPQRRHSIEKETPTNVRQFLPPSRQSSRSLVPRTTSVWPRTSFRPLFSTIHTASLLGSHPLEAAMFGVAGAVYYLCERALASRWRPAQEEFCYPVECLALTVEEVMHIRQVLVKAELEKYQQYKDVYTALKKGKLCFCCRTRRFSFFTWSYTCQFCKRPVCSQCCKKPYSTLPIFSLGPSALQRGDSMPSEKPSAGHHRPLRSIARFSSKTRSVDKVDEELQFPKELMEDWSAMEVCVDCKKFISEIISSSRRSLVLANKRARLKRKTQSFYVSSSAAAEYCPSERTISEI</sequence>
<accession>G5C079</accession>
<dbReference type="CDD" id="cd22186">
    <property type="entry name" value="WH2_Spire1-2_r3"/>
    <property type="match status" value="1"/>
</dbReference>
<dbReference type="InterPro" id="IPR029901">
    <property type="entry name" value="Spire"/>
</dbReference>
<dbReference type="GO" id="GO:0008017">
    <property type="term" value="F:microtubule binding"/>
    <property type="evidence" value="ECO:0007669"/>
    <property type="project" value="TreeGrafter"/>
</dbReference>
<dbReference type="PANTHER" id="PTHR21345">
    <property type="entry name" value="SPIRE"/>
    <property type="match status" value="1"/>
</dbReference>
<gene>
    <name evidence="16" type="ORF">GW7_12059</name>
</gene>
<feature type="compositionally biased region" description="Polar residues" evidence="14">
    <location>
        <begin position="449"/>
        <end position="470"/>
    </location>
</feature>
<dbReference type="CDD" id="cd22065">
    <property type="entry name" value="WH2_Spire_1-2_r1"/>
    <property type="match status" value="1"/>
</dbReference>
<keyword evidence="9" id="KW-0653">Protein transport</keyword>
<evidence type="ECO:0000256" key="9">
    <source>
        <dbReference type="ARBA" id="ARBA00022927"/>
    </source>
</evidence>
<dbReference type="InParanoid" id="G5C079"/>
<dbReference type="Pfam" id="PF16474">
    <property type="entry name" value="KIND"/>
    <property type="match status" value="1"/>
</dbReference>
<dbReference type="SUPFAM" id="SSF57903">
    <property type="entry name" value="FYVE/PHD zinc finger"/>
    <property type="match status" value="1"/>
</dbReference>
<dbReference type="Proteomes" id="UP000006813">
    <property type="component" value="Unassembled WGS sequence"/>
</dbReference>
<dbReference type="GO" id="GO:0048193">
    <property type="term" value="P:Golgi vesicle transport"/>
    <property type="evidence" value="ECO:0007669"/>
    <property type="project" value="TreeGrafter"/>
</dbReference>
<evidence type="ECO:0000313" key="17">
    <source>
        <dbReference type="Proteomes" id="UP000006813"/>
    </source>
</evidence>
<keyword evidence="10" id="KW-0472">Membrane</keyword>
<evidence type="ECO:0000256" key="14">
    <source>
        <dbReference type="SAM" id="MobiDB-lite"/>
    </source>
</evidence>
<feature type="compositionally biased region" description="Polar residues" evidence="14">
    <location>
        <begin position="322"/>
        <end position="346"/>
    </location>
</feature>
<evidence type="ECO:0000259" key="15">
    <source>
        <dbReference type="PROSITE" id="PS51377"/>
    </source>
</evidence>
<name>G5C079_HETGA</name>
<feature type="region of interest" description="Disordered" evidence="14">
    <location>
        <begin position="1"/>
        <end position="25"/>
    </location>
</feature>
<evidence type="ECO:0000256" key="5">
    <source>
        <dbReference type="ARBA" id="ARBA00022448"/>
    </source>
</evidence>
<dbReference type="Gene3D" id="1.10.510.10">
    <property type="entry name" value="Transferase(Phosphotransferase) domain 1"/>
    <property type="match status" value="1"/>
</dbReference>
<dbReference type="InterPro" id="IPR011019">
    <property type="entry name" value="KIND_dom"/>
</dbReference>
<dbReference type="GO" id="GO:0045010">
    <property type="term" value="P:actin nucleation"/>
    <property type="evidence" value="ECO:0007669"/>
    <property type="project" value="InterPro"/>
</dbReference>
<comment type="similarity">
    <text evidence="4">Belongs to the spire family.</text>
</comment>
<evidence type="ECO:0000256" key="7">
    <source>
        <dbReference type="ARBA" id="ARBA00022490"/>
    </source>
</evidence>
<keyword evidence="13" id="KW-0968">Cytoplasmic vesicle</keyword>
<dbReference type="GO" id="GO:0015031">
    <property type="term" value="P:protein transport"/>
    <property type="evidence" value="ECO:0007669"/>
    <property type="project" value="UniProtKB-KW"/>
</dbReference>
<dbReference type="PANTHER" id="PTHR21345:SF8">
    <property type="entry name" value="PROTEIN SPIRE HOMOLOG 1"/>
    <property type="match status" value="1"/>
</dbReference>
<keyword evidence="7" id="KW-0963">Cytoplasm</keyword>
<evidence type="ECO:0000256" key="11">
    <source>
        <dbReference type="ARBA" id="ARBA00023203"/>
    </source>
</evidence>
<evidence type="ECO:0000313" key="16">
    <source>
        <dbReference type="EMBL" id="EHB14940.1"/>
    </source>
</evidence>
<dbReference type="GO" id="GO:0005886">
    <property type="term" value="C:plasma membrane"/>
    <property type="evidence" value="ECO:0007669"/>
    <property type="project" value="UniProtKB-SubCell"/>
</dbReference>
<dbReference type="PROSITE" id="PS51377">
    <property type="entry name" value="KIND"/>
    <property type="match status" value="1"/>
</dbReference>
<dbReference type="EMBL" id="JH172627">
    <property type="protein sequence ID" value="EHB14940.1"/>
    <property type="molecule type" value="Genomic_DNA"/>
</dbReference>
<evidence type="ECO:0000256" key="13">
    <source>
        <dbReference type="ARBA" id="ARBA00023329"/>
    </source>
</evidence>
<feature type="region of interest" description="Disordered" evidence="14">
    <location>
        <begin position="375"/>
        <end position="407"/>
    </location>
</feature>
<keyword evidence="11" id="KW-0009">Actin-binding</keyword>
<protein>
    <submittedName>
        <fullName evidence="16">Spire-like protein 1</fullName>
    </submittedName>
</protein>
<evidence type="ECO:0000256" key="1">
    <source>
        <dbReference type="ARBA" id="ARBA00004180"/>
    </source>
</evidence>